<reference evidence="5 6" key="3">
    <citation type="journal article" name="Genome Announc.">
        <title>Improved Draft Genome Sequence of Clostridium pasteurianum Strain ATCC 6013 (DSM 525) Using a Hybrid Next-Generation Sequencing Approach.</title>
        <authorList>
            <person name="Pyne M.E."/>
            <person name="Utturkar S."/>
            <person name="Brown S.D."/>
            <person name="Moo-Young M."/>
            <person name="Chung D.A."/>
            <person name="Chou C.P."/>
        </authorList>
    </citation>
    <scope>NUCLEOTIDE SEQUENCE [LARGE SCALE GENOMIC DNA]</scope>
    <source>
        <strain evidence="5 6">ATCC 6013</strain>
    </source>
</reference>
<reference evidence="4 7" key="1">
    <citation type="journal article" date="2015" name="Genome Announc.">
        <title>Complete Genome Sequence of the Nitrogen-Fixing and Solvent-Producing Clostridium pasteurianum DSM 525.</title>
        <authorList>
            <person name="Poehlein A."/>
            <person name="Grosse-Honebrink A."/>
            <person name="Zhang Y."/>
            <person name="Minton N.P."/>
            <person name="Daniel R."/>
        </authorList>
    </citation>
    <scope>NUCLEOTIDE SEQUENCE [LARGE SCALE GENOMIC DNA]</scope>
    <source>
        <strain evidence="4">DSM 525</strain>
        <strain evidence="7">DSM 525 / ATCC 6013</strain>
    </source>
</reference>
<evidence type="ECO:0000256" key="2">
    <source>
        <dbReference type="ARBA" id="ARBA00006573"/>
    </source>
</evidence>
<dbReference type="Pfam" id="PF08141">
    <property type="entry name" value="SspH"/>
    <property type="match status" value="1"/>
</dbReference>
<evidence type="ECO:0000313" key="4">
    <source>
        <dbReference type="EMBL" id="AJA50544.1"/>
    </source>
</evidence>
<dbReference type="EMBL" id="JPGY02000001">
    <property type="protein sequence ID" value="KRU13444.1"/>
    <property type="molecule type" value="Genomic_DNA"/>
</dbReference>
<keyword evidence="7" id="KW-1185">Reference proteome</keyword>
<name>A0A0H3IYG8_CLOPA</name>
<evidence type="ECO:0000313" key="6">
    <source>
        <dbReference type="Proteomes" id="UP000028042"/>
    </source>
</evidence>
<dbReference type="Proteomes" id="UP000028042">
    <property type="component" value="Unassembled WGS sequence"/>
</dbReference>
<comment type="subcellular location">
    <subcellularLocation>
        <location evidence="1">Spore core</location>
    </subcellularLocation>
</comment>
<dbReference type="GO" id="GO:0030436">
    <property type="term" value="P:asexual sporulation"/>
    <property type="evidence" value="ECO:0007669"/>
    <property type="project" value="InterPro"/>
</dbReference>
<dbReference type="KEGG" id="cpae:CPAST_c04560"/>
<dbReference type="AlphaFoldDB" id="A0A0H3IYG8"/>
<dbReference type="GO" id="GO:0030435">
    <property type="term" value="P:sporulation resulting in formation of a cellular spore"/>
    <property type="evidence" value="ECO:0007669"/>
    <property type="project" value="UniProtKB-KW"/>
</dbReference>
<gene>
    <name evidence="4" type="ORF">CLPA_c04560</name>
    <name evidence="5" type="ORF">CP6013_02692</name>
</gene>
<dbReference type="InterPro" id="IPR012610">
    <property type="entry name" value="SASP_SspH"/>
</dbReference>
<dbReference type="GeneID" id="93072696"/>
<dbReference type="RefSeq" id="WP_004455134.1">
    <property type="nucleotide sequence ID" value="NZ_ANZB01000001.1"/>
</dbReference>
<protein>
    <submittedName>
        <fullName evidence="4 5">Small acid-soluble spore protein</fullName>
    </submittedName>
</protein>
<keyword evidence="3" id="KW-0749">Sporulation</keyword>
<reference evidence="5" key="2">
    <citation type="submission" date="2015-10" db="EMBL/GenBank/DDBJ databases">
        <title>Improved Draft Genome Sequence of Clostridium pasteurianum Strain ATCC 6013 (DSM 525) Using a Hybrid Next-Generation Sequencing Approach.</title>
        <authorList>
            <person name="Pyne M.E."/>
            <person name="Utturkar S.M."/>
            <person name="Brown S.D."/>
            <person name="Moo-Young M."/>
            <person name="Chung D.A."/>
            <person name="Chou P.C."/>
        </authorList>
    </citation>
    <scope>NUCLEOTIDE SEQUENCE</scope>
    <source>
        <strain evidence="5">ATCC 6013</strain>
    </source>
</reference>
<evidence type="ECO:0000313" key="7">
    <source>
        <dbReference type="Proteomes" id="UP000030905"/>
    </source>
</evidence>
<organism evidence="4 7">
    <name type="scientific">Clostridium pasteurianum DSM 525 = ATCC 6013</name>
    <dbReference type="NCBI Taxonomy" id="1262449"/>
    <lineage>
        <taxon>Bacteria</taxon>
        <taxon>Bacillati</taxon>
        <taxon>Bacillota</taxon>
        <taxon>Clostridia</taxon>
        <taxon>Eubacteriales</taxon>
        <taxon>Clostridiaceae</taxon>
        <taxon>Clostridium</taxon>
    </lineage>
</organism>
<dbReference type="EMBL" id="CP009268">
    <property type="protein sequence ID" value="AJA50544.1"/>
    <property type="molecule type" value="Genomic_DNA"/>
</dbReference>
<proteinExistence type="inferred from homology"/>
<sequence length="58" mass="6502">MDIKKANEIVESLGVIDVNYKGNPVWIESINEGTNEIQIKDLNTDKHFTVNAAELSEN</sequence>
<dbReference type="Proteomes" id="UP000030905">
    <property type="component" value="Chromosome"/>
</dbReference>
<dbReference type="PATRIC" id="fig|1262449.3.peg.348"/>
<evidence type="ECO:0000313" key="5">
    <source>
        <dbReference type="EMBL" id="KRU13444.1"/>
    </source>
</evidence>
<evidence type="ECO:0000256" key="3">
    <source>
        <dbReference type="ARBA" id="ARBA00022969"/>
    </source>
</evidence>
<dbReference type="KEGG" id="cpat:CLPA_c04560"/>
<evidence type="ECO:0000256" key="1">
    <source>
        <dbReference type="ARBA" id="ARBA00004288"/>
    </source>
</evidence>
<dbReference type="NCBIfam" id="TIGR02861">
    <property type="entry name" value="SASP_H"/>
    <property type="match status" value="1"/>
</dbReference>
<comment type="similarity">
    <text evidence="2">Belongs to the SspH family.</text>
</comment>
<dbReference type="GO" id="GO:0042601">
    <property type="term" value="C:endospore-forming forespore"/>
    <property type="evidence" value="ECO:0007669"/>
    <property type="project" value="InterPro"/>
</dbReference>
<dbReference type="eggNOG" id="ENOG50323J2">
    <property type="taxonomic scope" value="Bacteria"/>
</dbReference>
<accession>A0A0H3IYG8</accession>